<dbReference type="KEGG" id="pbv:AR543_01160"/>
<feature type="transmembrane region" description="Helical" evidence="1">
    <location>
        <begin position="21"/>
        <end position="41"/>
    </location>
</feature>
<evidence type="ECO:0000313" key="3">
    <source>
        <dbReference type="Proteomes" id="UP000078148"/>
    </source>
</evidence>
<dbReference type="Proteomes" id="UP000078148">
    <property type="component" value="Chromosome"/>
</dbReference>
<dbReference type="OrthoDB" id="2670340at2"/>
<keyword evidence="1" id="KW-0472">Membrane</keyword>
<dbReference type="PROSITE" id="PS51257">
    <property type="entry name" value="PROKAR_LIPOPROTEIN"/>
    <property type="match status" value="1"/>
</dbReference>
<reference evidence="2 3" key="2">
    <citation type="journal article" date="2016" name="Int. J. Syst. Evol. Microbiol.">
        <title>Paenibacillus bovis sp. nov., isolated from raw yak (Bos grunniens) milk.</title>
        <authorList>
            <person name="Gao C."/>
            <person name="Han J."/>
            <person name="Liu Z."/>
            <person name="Xu X."/>
            <person name="Hang F."/>
            <person name="Wu Z."/>
        </authorList>
    </citation>
    <scope>NUCLEOTIDE SEQUENCE [LARGE SCALE GENOMIC DNA]</scope>
    <source>
        <strain evidence="2 3">BD3526</strain>
    </source>
</reference>
<dbReference type="STRING" id="1616788.AR543_01160"/>
<dbReference type="EMBL" id="CP013023">
    <property type="protein sequence ID" value="ANF94776.1"/>
    <property type="molecule type" value="Genomic_DNA"/>
</dbReference>
<accession>A0A172ZAW2</accession>
<protein>
    <submittedName>
        <fullName evidence="2">Uncharacterized protein</fullName>
    </submittedName>
</protein>
<organism evidence="2 3">
    <name type="scientific">Paenibacillus bovis</name>
    <dbReference type="NCBI Taxonomy" id="1616788"/>
    <lineage>
        <taxon>Bacteria</taxon>
        <taxon>Bacillati</taxon>
        <taxon>Bacillota</taxon>
        <taxon>Bacilli</taxon>
        <taxon>Bacillales</taxon>
        <taxon>Paenibacillaceae</taxon>
        <taxon>Paenibacillus</taxon>
    </lineage>
</organism>
<evidence type="ECO:0000313" key="2">
    <source>
        <dbReference type="EMBL" id="ANF94776.1"/>
    </source>
</evidence>
<dbReference type="RefSeq" id="WP_060531080.1">
    <property type="nucleotide sequence ID" value="NZ_CP013023.1"/>
</dbReference>
<dbReference type="AlphaFoldDB" id="A0A172ZAW2"/>
<name>A0A172ZAW2_9BACL</name>
<keyword evidence="1" id="KW-1133">Transmembrane helix</keyword>
<proteinExistence type="predicted"/>
<keyword evidence="3" id="KW-1185">Reference proteome</keyword>
<reference evidence="3" key="1">
    <citation type="submission" date="2015-10" db="EMBL/GenBank/DDBJ databases">
        <title>Genome of Paenibacillus bovis sp. nov.</title>
        <authorList>
            <person name="Wu Z."/>
            <person name="Gao C."/>
            <person name="Liu Z."/>
            <person name="Zheng H."/>
        </authorList>
    </citation>
    <scope>NUCLEOTIDE SEQUENCE [LARGE SCALE GENOMIC DNA]</scope>
    <source>
        <strain evidence="3">BD3526</strain>
    </source>
</reference>
<sequence>MKDHHEYKKRKRIIHAPAAKIAGAGILVVACVIAPSVGPTFGPDRIVCAASTPAVSAASPGTNDISVGIPTSTPISIDELPQTEVASNIQYVTGLLVSNQPGGKLPVSLTVARETNDSAWMKDRLTIGPKEAALTADMLRKDGGSVGIFHMPEADKTEVADLYFSMTQRAAQILSTSKQGMDVQALYAQLHLPPSRVSSLKEDLDVQFHTDHGAQRPAGAQSTPLGIETADTSGQVWITLPLENTALSSAQMNRLKVYAQYPDGTAGYVPAAMTTYNQKYAHGMKFALPKSGQYTIILPAASNK</sequence>
<keyword evidence="1" id="KW-0812">Transmembrane</keyword>
<gene>
    <name evidence="2" type="ORF">AR543_01160</name>
</gene>
<evidence type="ECO:0000256" key="1">
    <source>
        <dbReference type="SAM" id="Phobius"/>
    </source>
</evidence>